<dbReference type="RefSeq" id="WP_215817901.1">
    <property type="nucleotide sequence ID" value="NZ_JAGSOY010000002.1"/>
</dbReference>
<feature type="domain" description="DnaT DNA-binding" evidence="2">
    <location>
        <begin position="59"/>
        <end position="125"/>
    </location>
</feature>
<dbReference type="InterPro" id="IPR040480">
    <property type="entry name" value="DnaT_DNA_bind"/>
</dbReference>
<feature type="region of interest" description="Disordered" evidence="1">
    <location>
        <begin position="22"/>
        <end position="64"/>
    </location>
</feature>
<name>A0ABS5Z6Q1_9GAMM</name>
<comment type="caution">
    <text evidence="3">The sequence shown here is derived from an EMBL/GenBank/DDBJ whole genome shotgun (WGS) entry which is preliminary data.</text>
</comment>
<feature type="compositionally biased region" description="Basic and acidic residues" evidence="1">
    <location>
        <begin position="38"/>
        <end position="49"/>
    </location>
</feature>
<gene>
    <name evidence="3" type="ORF">KCG35_01540</name>
</gene>
<evidence type="ECO:0000313" key="4">
    <source>
        <dbReference type="Proteomes" id="UP000690515"/>
    </source>
</evidence>
<evidence type="ECO:0000259" key="2">
    <source>
        <dbReference type="Pfam" id="PF17948"/>
    </source>
</evidence>
<proteinExistence type="predicted"/>
<dbReference type="Gene3D" id="1.10.8.1180">
    <property type="match status" value="1"/>
</dbReference>
<dbReference type="EMBL" id="JAGSOY010000002">
    <property type="protein sequence ID" value="MBU2709736.1"/>
    <property type="molecule type" value="Genomic_DNA"/>
</dbReference>
<dbReference type="Pfam" id="PF17948">
    <property type="entry name" value="DnaT"/>
    <property type="match status" value="1"/>
</dbReference>
<evidence type="ECO:0000313" key="3">
    <source>
        <dbReference type="EMBL" id="MBU2709736.1"/>
    </source>
</evidence>
<protein>
    <recommendedName>
        <fullName evidence="2">DnaT DNA-binding domain-containing protein</fullName>
    </recommendedName>
</protein>
<dbReference type="Proteomes" id="UP000690515">
    <property type="component" value="Unassembled WGS sequence"/>
</dbReference>
<sequence length="157" mass="18693">MSNDRKRYNRLLNQGVPPWEIVTAETAPDAPQHPVFGRGREVDQQRSESQDATSGARVQPLPEDFEPDPRYVEWLAIHYGIPAEFIWKQLPDFKLYWLETGEARKAWQNRFKNHVIYQWKRQQSERRQNTHQSTAEELTDYSWANKFRFESGVERSD</sequence>
<accession>A0ABS5Z6Q1</accession>
<keyword evidence="4" id="KW-1185">Reference proteome</keyword>
<reference evidence="3 4" key="1">
    <citation type="submission" date="2021-04" db="EMBL/GenBank/DDBJ databases">
        <authorList>
            <person name="Pira H."/>
            <person name="Risdian C."/>
            <person name="Wink J."/>
        </authorList>
    </citation>
    <scope>NUCLEOTIDE SEQUENCE [LARGE SCALE GENOMIC DNA]</scope>
    <source>
        <strain evidence="3 4">WH53</strain>
    </source>
</reference>
<evidence type="ECO:0000256" key="1">
    <source>
        <dbReference type="SAM" id="MobiDB-lite"/>
    </source>
</evidence>
<organism evidence="3 4">
    <name type="scientific">Zooshikella harenae</name>
    <dbReference type="NCBI Taxonomy" id="2827238"/>
    <lineage>
        <taxon>Bacteria</taxon>
        <taxon>Pseudomonadati</taxon>
        <taxon>Pseudomonadota</taxon>
        <taxon>Gammaproteobacteria</taxon>
        <taxon>Oceanospirillales</taxon>
        <taxon>Zooshikellaceae</taxon>
        <taxon>Zooshikella</taxon>
    </lineage>
</organism>